<proteinExistence type="inferred from homology"/>
<keyword evidence="6" id="KW-0507">mRNA processing</keyword>
<reference evidence="15" key="3">
    <citation type="submission" date="2025-05" db="UniProtKB">
        <authorList>
            <consortium name="Ensembl"/>
        </authorList>
    </citation>
    <scope>IDENTIFICATION</scope>
</reference>
<dbReference type="Proteomes" id="UP000291000">
    <property type="component" value="Chromosome 25"/>
</dbReference>
<evidence type="ECO:0000256" key="8">
    <source>
        <dbReference type="ARBA" id="ARBA00022884"/>
    </source>
</evidence>
<keyword evidence="7" id="KW-0747">Spliceosome</keyword>
<dbReference type="GO" id="GO:0005681">
    <property type="term" value="C:spliceosomal complex"/>
    <property type="evidence" value="ECO:0007669"/>
    <property type="project" value="UniProtKB-KW"/>
</dbReference>
<dbReference type="Gene3D" id="2.30.30.100">
    <property type="match status" value="1"/>
</dbReference>
<name>A0A452E1I7_CAPHI</name>
<keyword evidence="11" id="KW-0687">Ribonucleoprotein</keyword>
<evidence type="ECO:0000256" key="7">
    <source>
        <dbReference type="ARBA" id="ARBA00022728"/>
    </source>
</evidence>
<dbReference type="Ensembl" id="ENSCHIT00010032970.1">
    <property type="protein sequence ID" value="ENSCHIP00010023297.1"/>
    <property type="gene ID" value="ENSCHIG00010017398.1"/>
</dbReference>
<comment type="subcellular location">
    <subcellularLocation>
        <location evidence="2">Cytoplasm</location>
    </subcellularLocation>
    <subcellularLocation>
        <location evidence="1">Nucleus</location>
    </subcellularLocation>
</comment>
<protein>
    <recommendedName>
        <fullName evidence="4">Small nuclear ribonucleoprotein E</fullName>
    </recommendedName>
    <alternativeName>
        <fullName evidence="12">Sm protein E</fullName>
    </alternativeName>
</protein>
<dbReference type="InterPro" id="IPR027078">
    <property type="entry name" value="snRNP-E"/>
</dbReference>
<dbReference type="GeneTree" id="ENSGT00390000012818"/>
<comment type="function">
    <text evidence="13">Plays a role in pre-mRNA splicing as a core component of the spliceosomal U1, U2, U4 and U5 small nuclear ribonucleoproteins (snRNPs), the building blocks of the spliceosome. Component of both the pre-catalytic spliceosome B complex and activated spliceosome C complexes. As a component of the minor spliceosome, involved in the splicing of U12-type introns in pre-mRNAs. As part of the U7 snRNP it is involved in histone 3'-end processing.</text>
</comment>
<organism evidence="15 17">
    <name type="scientific">Capra hircus</name>
    <name type="common">Goat</name>
    <dbReference type="NCBI Taxonomy" id="9925"/>
    <lineage>
        <taxon>Eukaryota</taxon>
        <taxon>Metazoa</taxon>
        <taxon>Chordata</taxon>
        <taxon>Craniata</taxon>
        <taxon>Vertebrata</taxon>
        <taxon>Euteleostomi</taxon>
        <taxon>Mammalia</taxon>
        <taxon>Eutheria</taxon>
        <taxon>Laurasiatheria</taxon>
        <taxon>Artiodactyla</taxon>
        <taxon>Ruminantia</taxon>
        <taxon>Pecora</taxon>
        <taxon>Bovidae</taxon>
        <taxon>Caprinae</taxon>
        <taxon>Capra</taxon>
    </lineage>
</organism>
<sequence length="52" mass="5938">MQIQGCTVGFDEYMNLILDDAEKIHSKTKSRKQLGQIMLKGENITLLQRVSN</sequence>
<reference evidence="16 18" key="2">
    <citation type="submission" date="2019-03" db="EMBL/GenBank/DDBJ databases">
        <title>Genome sequencing and reference-guided assembly of Black Bengal Goat (Capra hircus).</title>
        <authorList>
            <person name="Siddiki A.Z."/>
            <person name="Baten A."/>
            <person name="Billah M."/>
            <person name="Alam M.A.U."/>
            <person name="Shawrob K.S.M."/>
            <person name="Saha S."/>
            <person name="Chowdhury M."/>
            <person name="Rahman A.H."/>
            <person name="Stear M."/>
            <person name="Miah G."/>
            <person name="Das G.B."/>
            <person name="Hossain M.M."/>
            <person name="Kumkum M."/>
            <person name="Islam M.S."/>
            <person name="Mollah A.M."/>
            <person name="Ahsan A."/>
            <person name="Tusar F."/>
            <person name="Khan M.K.I."/>
        </authorList>
    </citation>
    <scope>NUCLEOTIDE SEQUENCE [LARGE SCALE GENOMIC DNA]</scope>
</reference>
<keyword evidence="17" id="KW-1185">Reference proteome</keyword>
<evidence type="ECO:0000256" key="9">
    <source>
        <dbReference type="ARBA" id="ARBA00023187"/>
    </source>
</evidence>
<evidence type="ECO:0000256" key="13">
    <source>
        <dbReference type="ARBA" id="ARBA00045276"/>
    </source>
</evidence>
<dbReference type="GO" id="GO:0005737">
    <property type="term" value="C:cytoplasm"/>
    <property type="evidence" value="ECO:0007669"/>
    <property type="project" value="UniProtKB-SubCell"/>
</dbReference>
<keyword evidence="9" id="KW-0508">mRNA splicing</keyword>
<reference evidence="15 17" key="1">
    <citation type="submission" date="2016-04" db="EMBL/GenBank/DDBJ databases">
        <title>Polished mammalian reference genomes with single-molecule sequencing and chromosome conformation capture applied to the Capra hircus genome.</title>
        <authorList>
            <person name="Bickhart D.M."/>
            <person name="Koren S."/>
            <person name="Rosen B."/>
            <person name="Hastie A."/>
            <person name="Liachko I."/>
            <person name="Sullivan S.T."/>
            <person name="Burton J."/>
            <person name="Sayre B.L."/>
            <person name="Huson H.J."/>
            <person name="Lee J."/>
            <person name="Lam E."/>
            <person name="Kelley C.M."/>
            <person name="Hutchison J.L."/>
            <person name="Zhou Y."/>
            <person name="Sun J."/>
            <person name="Crisa A."/>
            <person name="Schwartz J.C."/>
            <person name="Hammond J.A."/>
            <person name="Schroeder S.G."/>
            <person name="Liu G.E."/>
            <person name="Dunham M."/>
            <person name="Shendure J."/>
            <person name="Sonstegard T.S."/>
            <person name="Phillippy A.M."/>
            <person name="Van Tassell C.P."/>
            <person name="Smith T.P."/>
        </authorList>
    </citation>
    <scope>NUCLEOTIDE SEQUENCE [LARGE SCALE GENOMIC DNA]</scope>
</reference>
<evidence type="ECO:0000256" key="12">
    <source>
        <dbReference type="ARBA" id="ARBA00030143"/>
    </source>
</evidence>
<keyword evidence="10" id="KW-0539">Nucleus</keyword>
<comment type="similarity">
    <text evidence="3">Belongs to the snRNP Sm proteins family.</text>
</comment>
<dbReference type="Bgee" id="ENSCHIG00000009858">
    <property type="expression patterns" value="Expressed in uterine horn and 14 other cell types or tissues"/>
</dbReference>
<keyword evidence="5" id="KW-0963">Cytoplasm</keyword>
<dbReference type="PANTHER" id="PTHR11193">
    <property type="entry name" value="SMALL NUCLEAR RIBONUCLEOPROTEIN E"/>
    <property type="match status" value="1"/>
</dbReference>
<dbReference type="Ensembl" id="ENSCHIT00000013569.1">
    <property type="protein sequence ID" value="ENSCHIP00000005868.1"/>
    <property type="gene ID" value="ENSCHIG00000009858.1"/>
</dbReference>
<evidence type="ECO:0000313" key="15">
    <source>
        <dbReference type="Ensembl" id="ENSCHIP00000005868.1"/>
    </source>
</evidence>
<dbReference type="AlphaFoldDB" id="A0A452E1I7"/>
<evidence type="ECO:0000256" key="4">
    <source>
        <dbReference type="ARBA" id="ARBA00022037"/>
    </source>
</evidence>
<keyword evidence="8" id="KW-0694">RNA-binding</keyword>
<evidence type="ECO:0000256" key="5">
    <source>
        <dbReference type="ARBA" id="ARBA00022490"/>
    </source>
</evidence>
<dbReference type="GO" id="GO:0000398">
    <property type="term" value="P:mRNA splicing, via spliceosome"/>
    <property type="evidence" value="ECO:0007669"/>
    <property type="project" value="InterPro"/>
</dbReference>
<dbReference type="PROSITE" id="PS52002">
    <property type="entry name" value="SM"/>
    <property type="match status" value="1"/>
</dbReference>
<accession>A0A452E1I7</accession>
<dbReference type="Pfam" id="PF01423">
    <property type="entry name" value="LSM"/>
    <property type="match status" value="1"/>
</dbReference>
<evidence type="ECO:0000256" key="10">
    <source>
        <dbReference type="ARBA" id="ARBA00023242"/>
    </source>
</evidence>
<dbReference type="InterPro" id="IPR047575">
    <property type="entry name" value="Sm"/>
</dbReference>
<evidence type="ECO:0000256" key="2">
    <source>
        <dbReference type="ARBA" id="ARBA00004496"/>
    </source>
</evidence>
<evidence type="ECO:0000256" key="1">
    <source>
        <dbReference type="ARBA" id="ARBA00004123"/>
    </source>
</evidence>
<dbReference type="InterPro" id="IPR010920">
    <property type="entry name" value="LSM_dom_sf"/>
</dbReference>
<evidence type="ECO:0000256" key="3">
    <source>
        <dbReference type="ARBA" id="ARBA00006850"/>
    </source>
</evidence>
<feature type="domain" description="Sm" evidence="14">
    <location>
        <begin position="1"/>
        <end position="52"/>
    </location>
</feature>
<evidence type="ECO:0000313" key="16">
    <source>
        <dbReference type="Ensembl" id="ENSCHIP00010023297.1"/>
    </source>
</evidence>
<evidence type="ECO:0000256" key="11">
    <source>
        <dbReference type="ARBA" id="ARBA00023274"/>
    </source>
</evidence>
<dbReference type="GO" id="GO:0003723">
    <property type="term" value="F:RNA binding"/>
    <property type="evidence" value="ECO:0007669"/>
    <property type="project" value="UniProtKB-KW"/>
</dbReference>
<dbReference type="EMBL" id="LWLT01000031">
    <property type="status" value="NOT_ANNOTATED_CDS"/>
    <property type="molecule type" value="Genomic_DNA"/>
</dbReference>
<evidence type="ECO:0000313" key="18">
    <source>
        <dbReference type="Proteomes" id="UP000694566"/>
    </source>
</evidence>
<evidence type="ECO:0000313" key="17">
    <source>
        <dbReference type="Proteomes" id="UP000291000"/>
    </source>
</evidence>
<dbReference type="InterPro" id="IPR001163">
    <property type="entry name" value="Sm_dom_euk/arc"/>
</dbReference>
<evidence type="ECO:0000259" key="14">
    <source>
        <dbReference type="PROSITE" id="PS52002"/>
    </source>
</evidence>
<dbReference type="SUPFAM" id="SSF50182">
    <property type="entry name" value="Sm-like ribonucleoproteins"/>
    <property type="match status" value="1"/>
</dbReference>
<dbReference type="STRING" id="9925.ENSCHIP00000005868"/>
<evidence type="ECO:0000256" key="6">
    <source>
        <dbReference type="ARBA" id="ARBA00022664"/>
    </source>
</evidence>